<dbReference type="AlphaFoldDB" id="A0A1E2UPV0"/>
<dbReference type="SUPFAM" id="SSF46626">
    <property type="entry name" value="Cytochrome c"/>
    <property type="match status" value="1"/>
</dbReference>
<keyword evidence="1" id="KW-0732">Signal</keyword>
<evidence type="ECO:0000313" key="4">
    <source>
        <dbReference type="Proteomes" id="UP000094849"/>
    </source>
</evidence>
<dbReference type="STRING" id="1818881.A3196_08435"/>
<dbReference type="InterPro" id="IPR011429">
    <property type="entry name" value="Cyt_c_Planctomycete-type"/>
</dbReference>
<proteinExistence type="predicted"/>
<dbReference type="PROSITE" id="PS51257">
    <property type="entry name" value="PROKAR_LIPOPROTEIN"/>
    <property type="match status" value="1"/>
</dbReference>
<dbReference type="RefSeq" id="WP_069004507.1">
    <property type="nucleotide sequence ID" value="NZ_LVJW01000003.1"/>
</dbReference>
<dbReference type="Pfam" id="PF07635">
    <property type="entry name" value="PSCyt1"/>
    <property type="match status" value="1"/>
</dbReference>
<evidence type="ECO:0000259" key="2">
    <source>
        <dbReference type="Pfam" id="PF07635"/>
    </source>
</evidence>
<comment type="caution">
    <text evidence="3">The sequence shown here is derived from an EMBL/GenBank/DDBJ whole genome shotgun (WGS) entry which is preliminary data.</text>
</comment>
<evidence type="ECO:0000256" key="1">
    <source>
        <dbReference type="SAM" id="SignalP"/>
    </source>
</evidence>
<protein>
    <recommendedName>
        <fullName evidence="2">Cytochrome C Planctomycete-type domain-containing protein</fullName>
    </recommendedName>
</protein>
<feature type="domain" description="Cytochrome C Planctomycete-type" evidence="2">
    <location>
        <begin position="42"/>
        <end position="101"/>
    </location>
</feature>
<dbReference type="GO" id="GO:0009055">
    <property type="term" value="F:electron transfer activity"/>
    <property type="evidence" value="ECO:0007669"/>
    <property type="project" value="InterPro"/>
</dbReference>
<sequence>MFRPNTLILLTTLSTALLAGCSAGPAPVSYKSEIKPIIDKYCTECHLAGGTGAEASGFITQDYDAVMKGTKFGPVVVAGDPLSSSFYRLVAGKVDPSIRMPHGKEALSEAEITKIEHWITQGAKNN</sequence>
<dbReference type="InterPro" id="IPR036909">
    <property type="entry name" value="Cyt_c-like_dom_sf"/>
</dbReference>
<organism evidence="3 4">
    <name type="scientific">Candidatus Thiodiazotropha endoloripes</name>
    <dbReference type="NCBI Taxonomy" id="1818881"/>
    <lineage>
        <taxon>Bacteria</taxon>
        <taxon>Pseudomonadati</taxon>
        <taxon>Pseudomonadota</taxon>
        <taxon>Gammaproteobacteria</taxon>
        <taxon>Chromatiales</taxon>
        <taxon>Sedimenticolaceae</taxon>
        <taxon>Candidatus Thiodiazotropha</taxon>
    </lineage>
</organism>
<accession>A0A1E2UPV0</accession>
<dbReference type="PANTHER" id="PTHR35889">
    <property type="entry name" value="CYCLOINULO-OLIGOSACCHARIDE FRUCTANOTRANSFERASE-RELATED"/>
    <property type="match status" value="1"/>
</dbReference>
<reference evidence="3 4" key="1">
    <citation type="submission" date="2016-03" db="EMBL/GenBank/DDBJ databases">
        <title>Chemosynthetic sulphur-oxidizing symbionts of marine invertebrate animals are capable of nitrogen fixation.</title>
        <authorList>
            <person name="Petersen J.M."/>
            <person name="Kemper A."/>
            <person name="Gruber-Vodicka H."/>
            <person name="Cardini U."/>
            <person name="Geest Mvander."/>
            <person name="Kleiner M."/>
            <person name="Bulgheresi S."/>
            <person name="Fussmann M."/>
            <person name="Herbold C."/>
            <person name="Seah B.K.B."/>
            <person name="Antony C.Paul."/>
            <person name="Liu D."/>
            <person name="Belitz A."/>
            <person name="Weber M."/>
        </authorList>
    </citation>
    <scope>NUCLEOTIDE SEQUENCE [LARGE SCALE GENOMIC DNA]</scope>
    <source>
        <strain evidence="3">G_D</strain>
    </source>
</reference>
<dbReference type="Gene3D" id="1.10.760.10">
    <property type="entry name" value="Cytochrome c-like domain"/>
    <property type="match status" value="1"/>
</dbReference>
<keyword evidence="4" id="KW-1185">Reference proteome</keyword>
<dbReference type="OrthoDB" id="9809746at2"/>
<feature type="chain" id="PRO_5009119059" description="Cytochrome C Planctomycete-type domain-containing protein" evidence="1">
    <location>
        <begin position="20"/>
        <end position="126"/>
    </location>
</feature>
<feature type="signal peptide" evidence="1">
    <location>
        <begin position="1"/>
        <end position="19"/>
    </location>
</feature>
<gene>
    <name evidence="3" type="ORF">A3196_08435</name>
</gene>
<evidence type="ECO:0000313" key="3">
    <source>
        <dbReference type="EMBL" id="ODB96780.1"/>
    </source>
</evidence>
<dbReference type="Proteomes" id="UP000094849">
    <property type="component" value="Unassembled WGS sequence"/>
</dbReference>
<dbReference type="PANTHER" id="PTHR35889:SF3">
    <property type="entry name" value="F-BOX DOMAIN-CONTAINING PROTEIN"/>
    <property type="match status" value="1"/>
</dbReference>
<dbReference type="EMBL" id="LVJZ01000003">
    <property type="protein sequence ID" value="ODB96780.1"/>
    <property type="molecule type" value="Genomic_DNA"/>
</dbReference>
<dbReference type="GO" id="GO:0020037">
    <property type="term" value="F:heme binding"/>
    <property type="evidence" value="ECO:0007669"/>
    <property type="project" value="InterPro"/>
</dbReference>
<name>A0A1E2UPV0_9GAMM</name>